<evidence type="ECO:0000313" key="2">
    <source>
        <dbReference type="EMBL" id="TJW09941.1"/>
    </source>
</evidence>
<dbReference type="AlphaFoldDB" id="A0A4T9T8Z0"/>
<gene>
    <name evidence="2" type="ORF">E5982_07625</name>
</gene>
<protein>
    <submittedName>
        <fullName evidence="2">Uncharacterized protein</fullName>
    </submittedName>
</protein>
<accession>A0A4T9T8Z0</accession>
<evidence type="ECO:0000313" key="3">
    <source>
        <dbReference type="Proteomes" id="UP000309454"/>
    </source>
</evidence>
<reference evidence="2 3" key="1">
    <citation type="submission" date="2019-04" db="EMBL/GenBank/DDBJ databases">
        <title>Microbes associate with the intestines of laboratory mice.</title>
        <authorList>
            <person name="Navarre W."/>
            <person name="Wong E."/>
            <person name="Huang K.C."/>
            <person name="Tropini C."/>
            <person name="Ng K."/>
            <person name="Yu B."/>
        </authorList>
    </citation>
    <scope>NUCLEOTIDE SEQUENCE [LARGE SCALE GENOMIC DNA]</scope>
    <source>
        <strain evidence="2 3">NM48_B13</strain>
    </source>
</reference>
<dbReference type="EMBL" id="SSTM01000005">
    <property type="protein sequence ID" value="TJW09941.1"/>
    <property type="molecule type" value="Genomic_DNA"/>
</dbReference>
<comment type="caution">
    <text evidence="2">The sequence shown here is derived from an EMBL/GenBank/DDBJ whole genome shotgun (WGS) entry which is preliminary data.</text>
</comment>
<proteinExistence type="inferred from homology"/>
<dbReference type="RefSeq" id="WP_136846008.1">
    <property type="nucleotide sequence ID" value="NZ_CAPYQC010000001.1"/>
</dbReference>
<evidence type="ECO:0000256" key="1">
    <source>
        <dbReference type="ARBA" id="ARBA00006539"/>
    </source>
</evidence>
<organism evidence="2 3">
    <name type="scientific">Parvibacter caecicola</name>
    <dbReference type="NCBI Taxonomy" id="747645"/>
    <lineage>
        <taxon>Bacteria</taxon>
        <taxon>Bacillati</taxon>
        <taxon>Actinomycetota</taxon>
        <taxon>Coriobacteriia</taxon>
        <taxon>Coriobacteriales</taxon>
        <taxon>Coriobacteriaceae</taxon>
        <taxon>Parvibacter</taxon>
    </lineage>
</organism>
<sequence length="163" mass="18043">MDEIVSLCKDVCLQKLRDTEDFSQVEHFALQLMNSCVIDGLSQALAEFDQVLYEERDQGLYVKDRISRTLITTVGPMRITRRRYVNSENSDTVCLLDEICDLPERSRVSNGFSEMISSVAAVSSVRAACGLYGFYTGVTVSPSTVFACGSRDDQCACKLRAAG</sequence>
<keyword evidence="3" id="KW-1185">Reference proteome</keyword>
<comment type="similarity">
    <text evidence="1">Belongs to the UPF0236 family.</text>
</comment>
<name>A0A4T9T8Z0_9ACTN</name>
<dbReference type="Proteomes" id="UP000309454">
    <property type="component" value="Unassembled WGS sequence"/>
</dbReference>
<dbReference type="Pfam" id="PF06782">
    <property type="entry name" value="UPF0236"/>
    <property type="match status" value="1"/>
</dbReference>
<dbReference type="InterPro" id="IPR009620">
    <property type="entry name" value="UPF0236"/>
</dbReference>